<evidence type="ECO:0000256" key="3">
    <source>
        <dbReference type="ARBA" id="ARBA00022833"/>
    </source>
</evidence>
<evidence type="ECO:0000256" key="4">
    <source>
        <dbReference type="SAM" id="MobiDB-lite"/>
    </source>
</evidence>
<evidence type="ECO:0000313" key="7">
    <source>
        <dbReference type="Proteomes" id="UP000230069"/>
    </source>
</evidence>
<keyword evidence="3" id="KW-0862">Zinc</keyword>
<name>A0A2G5C6A5_AQUCA</name>
<reference evidence="6 7" key="1">
    <citation type="submission" date="2017-09" db="EMBL/GenBank/DDBJ databases">
        <title>WGS assembly of Aquilegia coerulea Goldsmith.</title>
        <authorList>
            <person name="Hodges S."/>
            <person name="Kramer E."/>
            <person name="Nordborg M."/>
            <person name="Tomkins J."/>
            <person name="Borevitz J."/>
            <person name="Derieg N."/>
            <person name="Yan J."/>
            <person name="Mihaltcheva S."/>
            <person name="Hayes R.D."/>
            <person name="Rokhsar D."/>
        </authorList>
    </citation>
    <scope>NUCLEOTIDE SEQUENCE [LARGE SCALE GENOMIC DNA]</scope>
    <source>
        <strain evidence="7">cv. Goldsmith</strain>
    </source>
</reference>
<accession>A0A2G5C6A5</accession>
<evidence type="ECO:0000256" key="2">
    <source>
        <dbReference type="ARBA" id="ARBA00022771"/>
    </source>
</evidence>
<evidence type="ECO:0000259" key="5">
    <source>
        <dbReference type="SMART" id="SM00547"/>
    </source>
</evidence>
<dbReference type="GO" id="GO:0008270">
    <property type="term" value="F:zinc ion binding"/>
    <property type="evidence" value="ECO:0007669"/>
    <property type="project" value="UniProtKB-KW"/>
</dbReference>
<keyword evidence="7" id="KW-1185">Reference proteome</keyword>
<gene>
    <name evidence="6" type="ORF">AQUCO_08700006v1</name>
</gene>
<keyword evidence="2" id="KW-0863">Zinc-finger</keyword>
<dbReference type="EMBL" id="KZ305104">
    <property type="protein sequence ID" value="PIA26815.1"/>
    <property type="molecule type" value="Genomic_DNA"/>
</dbReference>
<evidence type="ECO:0000256" key="1">
    <source>
        <dbReference type="ARBA" id="ARBA00022723"/>
    </source>
</evidence>
<proteinExistence type="predicted"/>
<dbReference type="Gene3D" id="4.10.1060.10">
    <property type="entry name" value="Zinc finger, RanBP2-type"/>
    <property type="match status" value="1"/>
</dbReference>
<dbReference type="SUPFAM" id="SSF90209">
    <property type="entry name" value="Ran binding protein zinc finger-like"/>
    <property type="match status" value="1"/>
</dbReference>
<evidence type="ECO:0000313" key="6">
    <source>
        <dbReference type="EMBL" id="PIA26815.1"/>
    </source>
</evidence>
<dbReference type="InterPro" id="IPR036443">
    <property type="entry name" value="Znf_RanBP2_sf"/>
</dbReference>
<protein>
    <recommendedName>
        <fullName evidence="5">RanBP2-type domain-containing protein</fullName>
    </recommendedName>
</protein>
<dbReference type="OrthoDB" id="1878647at2759"/>
<feature type="domain" description="RanBP2-type" evidence="5">
    <location>
        <begin position="85"/>
        <end position="108"/>
    </location>
</feature>
<organism evidence="6 7">
    <name type="scientific">Aquilegia coerulea</name>
    <name type="common">Rocky mountain columbine</name>
    <dbReference type="NCBI Taxonomy" id="218851"/>
    <lineage>
        <taxon>Eukaryota</taxon>
        <taxon>Viridiplantae</taxon>
        <taxon>Streptophyta</taxon>
        <taxon>Embryophyta</taxon>
        <taxon>Tracheophyta</taxon>
        <taxon>Spermatophyta</taxon>
        <taxon>Magnoliopsida</taxon>
        <taxon>Ranunculales</taxon>
        <taxon>Ranunculaceae</taxon>
        <taxon>Thalictroideae</taxon>
        <taxon>Aquilegia</taxon>
    </lineage>
</organism>
<keyword evidence="1" id="KW-0479">Metal-binding</keyword>
<feature type="region of interest" description="Disordered" evidence="4">
    <location>
        <begin position="156"/>
        <end position="186"/>
    </location>
</feature>
<dbReference type="SMART" id="SM00547">
    <property type="entry name" value="ZnF_RBZ"/>
    <property type="match status" value="1"/>
</dbReference>
<dbReference type="AlphaFoldDB" id="A0A2G5C6A5"/>
<dbReference type="Proteomes" id="UP000230069">
    <property type="component" value="Unassembled WGS sequence"/>
</dbReference>
<sequence length="214" mass="23323">MASSHWRLDLHWAQGAPGLRMNMGMTANSALHLPILPNSPWLLGNAEQHGLQPGPNWPISGSSSSGFAYVNHANPLVIPKGWRVGDWICNCGFHNYSSRAECKKCNASLPSSTISSIANKVTGLYQPHGTKRLASEEFFGEWDNKRLNAGDINNPFLTNQQHSYHKHEQIGRSNNDQASGLYPYPSGNTATSLNSQVSIQLPQLAPVPTLLGKG</sequence>
<dbReference type="InterPro" id="IPR001876">
    <property type="entry name" value="Znf_RanBP2"/>
</dbReference>